<keyword evidence="1" id="KW-0175">Coiled coil</keyword>
<name>A0A8S2N507_9BILA</name>
<protein>
    <recommendedName>
        <fullName evidence="3">PDZ domain-containing protein</fullName>
    </recommendedName>
</protein>
<evidence type="ECO:0000313" key="5">
    <source>
        <dbReference type="EMBL" id="CAF3989802.1"/>
    </source>
</evidence>
<evidence type="ECO:0000256" key="1">
    <source>
        <dbReference type="SAM" id="Coils"/>
    </source>
</evidence>
<comment type="caution">
    <text evidence="5">The sequence shown here is derived from an EMBL/GenBank/DDBJ whole genome shotgun (WGS) entry which is preliminary data.</text>
</comment>
<dbReference type="SUPFAM" id="SSF50156">
    <property type="entry name" value="PDZ domain-like"/>
    <property type="match status" value="1"/>
</dbReference>
<dbReference type="InterPro" id="IPR051342">
    <property type="entry name" value="PDZ_scaffold"/>
</dbReference>
<dbReference type="InterPro" id="IPR001478">
    <property type="entry name" value="PDZ"/>
</dbReference>
<dbReference type="AlphaFoldDB" id="A0A8S2N507"/>
<dbReference type="PROSITE" id="PS50106">
    <property type="entry name" value="PDZ"/>
    <property type="match status" value="1"/>
</dbReference>
<sequence>MPATHDELIVYTNSRNGLGIRIIGAKKPIKQSGIFIKQLLEDGLAQRDGRLKVSDQIISINDESSAGITREHAVDLLRSAAATNQVRLLIRHGNQSEYLKLLYDEKSTDDETYHRYYQQQQRHHYHHYRNNRNKHISEEQQTPRGTRRHHQQNHNSKHLVDQDSELEPTNLSENALNFLLNSSFKINDLIDLLKKSYDIDRHQEKDLLSHFSSLMMLDDRISLRDFERQASVILNENINLLQPFYSSSNNSTSTSLVQDFRFQISQCQQTIQDLQQKILTCEQTQRLSQEIELEYEDLLKYLYDQIKQYKLSEIKYDKKLQIQNSFIQKLFSYIPQNCQDMPQLKYEYQQVILQRSSVKPLSTTTTTTTPTTSPILQKQRYSQYYPGRGTEKI</sequence>
<dbReference type="EMBL" id="CAJOBA010034665">
    <property type="protein sequence ID" value="CAF3989802.1"/>
    <property type="molecule type" value="Genomic_DNA"/>
</dbReference>
<evidence type="ECO:0000313" key="4">
    <source>
        <dbReference type="EMBL" id="CAF1178424.1"/>
    </source>
</evidence>
<gene>
    <name evidence="4" type="ORF">OVA965_LOCUS22938</name>
    <name evidence="5" type="ORF">TMI583_LOCUS23656</name>
</gene>
<organism evidence="5 6">
    <name type="scientific">Didymodactylos carnosus</name>
    <dbReference type="NCBI Taxonomy" id="1234261"/>
    <lineage>
        <taxon>Eukaryota</taxon>
        <taxon>Metazoa</taxon>
        <taxon>Spiralia</taxon>
        <taxon>Gnathifera</taxon>
        <taxon>Rotifera</taxon>
        <taxon>Eurotatoria</taxon>
        <taxon>Bdelloidea</taxon>
        <taxon>Philodinida</taxon>
        <taxon>Philodinidae</taxon>
        <taxon>Didymodactylos</taxon>
    </lineage>
</organism>
<feature type="domain" description="PDZ" evidence="3">
    <location>
        <begin position="7"/>
        <end position="92"/>
    </location>
</feature>
<evidence type="ECO:0000313" key="6">
    <source>
        <dbReference type="Proteomes" id="UP000682733"/>
    </source>
</evidence>
<dbReference type="InterPro" id="IPR036034">
    <property type="entry name" value="PDZ_sf"/>
</dbReference>
<dbReference type="Proteomes" id="UP000682733">
    <property type="component" value="Unassembled WGS sequence"/>
</dbReference>
<feature type="region of interest" description="Disordered" evidence="2">
    <location>
        <begin position="138"/>
        <end position="165"/>
    </location>
</feature>
<dbReference type="PANTHER" id="PTHR19964:SF94">
    <property type="entry name" value="SYNTAXIN-BINDING PROTEIN 4-LIKE"/>
    <property type="match status" value="1"/>
</dbReference>
<dbReference type="Proteomes" id="UP000677228">
    <property type="component" value="Unassembled WGS sequence"/>
</dbReference>
<dbReference type="Gene3D" id="2.30.42.10">
    <property type="match status" value="1"/>
</dbReference>
<dbReference type="PANTHER" id="PTHR19964">
    <property type="entry name" value="MULTIPLE PDZ DOMAIN PROTEIN"/>
    <property type="match status" value="1"/>
</dbReference>
<dbReference type="EMBL" id="CAJNOK010013135">
    <property type="protein sequence ID" value="CAF1178424.1"/>
    <property type="molecule type" value="Genomic_DNA"/>
</dbReference>
<dbReference type="SMART" id="SM00228">
    <property type="entry name" value="PDZ"/>
    <property type="match status" value="1"/>
</dbReference>
<evidence type="ECO:0000256" key="2">
    <source>
        <dbReference type="SAM" id="MobiDB-lite"/>
    </source>
</evidence>
<dbReference type="Pfam" id="PF00595">
    <property type="entry name" value="PDZ"/>
    <property type="match status" value="1"/>
</dbReference>
<reference evidence="5" key="1">
    <citation type="submission" date="2021-02" db="EMBL/GenBank/DDBJ databases">
        <authorList>
            <person name="Nowell W R."/>
        </authorList>
    </citation>
    <scope>NUCLEOTIDE SEQUENCE</scope>
</reference>
<feature type="compositionally biased region" description="Basic residues" evidence="2">
    <location>
        <begin position="145"/>
        <end position="157"/>
    </location>
</feature>
<evidence type="ECO:0000259" key="3">
    <source>
        <dbReference type="PROSITE" id="PS50106"/>
    </source>
</evidence>
<accession>A0A8S2N507</accession>
<feature type="coiled-coil region" evidence="1">
    <location>
        <begin position="257"/>
        <end position="284"/>
    </location>
</feature>
<proteinExistence type="predicted"/>